<dbReference type="SUPFAM" id="SSF56112">
    <property type="entry name" value="Protein kinase-like (PK-like)"/>
    <property type="match status" value="1"/>
</dbReference>
<gene>
    <name evidence="3" type="ORF">MHY01S_06000</name>
</gene>
<dbReference type="InterPro" id="IPR011009">
    <property type="entry name" value="Kinase-like_dom_sf"/>
</dbReference>
<evidence type="ECO:0000313" key="3">
    <source>
        <dbReference type="EMBL" id="GEM82434.1"/>
    </source>
</evidence>
<comment type="caution">
    <text evidence="3">The sequence shown here is derived from an EMBL/GenBank/DDBJ whole genome shotgun (WGS) entry which is preliminary data.</text>
</comment>
<comment type="similarity">
    <text evidence="1">Belongs to the fructosamine kinase family.</text>
</comment>
<dbReference type="PANTHER" id="PTHR12149">
    <property type="entry name" value="FRUCTOSAMINE 3 KINASE-RELATED PROTEIN"/>
    <property type="match status" value="1"/>
</dbReference>
<dbReference type="RefSeq" id="WP_119341247.1">
    <property type="nucleotide sequence ID" value="NZ_BJXL01000011.1"/>
</dbReference>
<name>A0A511QYG9_9DEIN</name>
<dbReference type="Pfam" id="PF03881">
    <property type="entry name" value="Fructosamin_kin"/>
    <property type="match status" value="1"/>
</dbReference>
<dbReference type="PANTHER" id="PTHR12149:SF8">
    <property type="entry name" value="PROTEIN-RIBULOSAMINE 3-KINASE"/>
    <property type="match status" value="1"/>
</dbReference>
<dbReference type="OrthoDB" id="5291879at2"/>
<organism evidence="3 4">
    <name type="scientific">Meiothermus hypogaeus NBRC 106114</name>
    <dbReference type="NCBI Taxonomy" id="1227553"/>
    <lineage>
        <taxon>Bacteria</taxon>
        <taxon>Thermotogati</taxon>
        <taxon>Deinococcota</taxon>
        <taxon>Deinococci</taxon>
        <taxon>Thermales</taxon>
        <taxon>Thermaceae</taxon>
        <taxon>Meiothermus</taxon>
    </lineage>
</organism>
<dbReference type="GO" id="GO:0016301">
    <property type="term" value="F:kinase activity"/>
    <property type="evidence" value="ECO:0007669"/>
    <property type="project" value="UniProtKB-UniRule"/>
</dbReference>
<keyword evidence="1 3" id="KW-0418">Kinase</keyword>
<proteinExistence type="inferred from homology"/>
<accession>A0A511QYG9</accession>
<keyword evidence="1" id="KW-0808">Transferase</keyword>
<evidence type="ECO:0000256" key="2">
    <source>
        <dbReference type="SAM" id="Phobius"/>
    </source>
</evidence>
<dbReference type="Gene3D" id="3.30.200.20">
    <property type="entry name" value="Phosphorylase Kinase, domain 1"/>
    <property type="match status" value="1"/>
</dbReference>
<sequence>MHPAELLRQARLKEYPLEPLHGGDISQVWRAGPYVVKTHPSPPAGMFQAEARGLFALSQAGMRVPEVYWASNEGLVMEYLPPGEPDWEKLARMLAGLHRLRPPAYGWDDRVFLGHFELPGGTQSDWQSFWAEKRIQPLLEATWRQLGSLGPRVEALFKEPLPQEGPALIHGDLWQGNVHHAQAGPALLDPSVWWGERAVDLAMMTLFGGFPAPFWKVYRVLYPIPPEIELALPRYQVYYVLVHVLFFGSSYLPLLLRTLGTAR</sequence>
<reference evidence="3 4" key="1">
    <citation type="submission" date="2019-07" db="EMBL/GenBank/DDBJ databases">
        <title>Whole genome shotgun sequence of Meiothermus hypogaeus NBRC 106114.</title>
        <authorList>
            <person name="Hosoyama A."/>
            <person name="Uohara A."/>
            <person name="Ohji S."/>
            <person name="Ichikawa N."/>
        </authorList>
    </citation>
    <scope>NUCLEOTIDE SEQUENCE [LARGE SCALE GENOMIC DNA]</scope>
    <source>
        <strain evidence="3 4">NBRC 106114</strain>
    </source>
</reference>
<dbReference type="Gene3D" id="3.90.1200.10">
    <property type="match status" value="1"/>
</dbReference>
<evidence type="ECO:0000256" key="1">
    <source>
        <dbReference type="PIRNR" id="PIRNR006221"/>
    </source>
</evidence>
<dbReference type="Proteomes" id="UP000321197">
    <property type="component" value="Unassembled WGS sequence"/>
</dbReference>
<keyword evidence="2" id="KW-0812">Transmembrane</keyword>
<protein>
    <submittedName>
        <fullName evidence="3">Fructosamine-3-kinase</fullName>
    </submittedName>
</protein>
<dbReference type="EMBL" id="BJXL01000011">
    <property type="protein sequence ID" value="GEM82434.1"/>
    <property type="molecule type" value="Genomic_DNA"/>
</dbReference>
<feature type="transmembrane region" description="Helical" evidence="2">
    <location>
        <begin position="235"/>
        <end position="256"/>
    </location>
</feature>
<dbReference type="InterPro" id="IPR016477">
    <property type="entry name" value="Fructo-/Ketosamine-3-kinase"/>
</dbReference>
<dbReference type="AlphaFoldDB" id="A0A511QYG9"/>
<evidence type="ECO:0000313" key="4">
    <source>
        <dbReference type="Proteomes" id="UP000321197"/>
    </source>
</evidence>
<keyword evidence="2" id="KW-0472">Membrane</keyword>
<dbReference type="PIRSF" id="PIRSF006221">
    <property type="entry name" value="Ketosamine-3-kinase"/>
    <property type="match status" value="1"/>
</dbReference>
<keyword evidence="2" id="KW-1133">Transmembrane helix</keyword>